<feature type="non-terminal residue" evidence="2">
    <location>
        <position position="87"/>
    </location>
</feature>
<dbReference type="Proteomes" id="UP000789342">
    <property type="component" value="Unassembled WGS sequence"/>
</dbReference>
<evidence type="ECO:0000313" key="2">
    <source>
        <dbReference type="EMBL" id="CAG8787916.1"/>
    </source>
</evidence>
<sequence>SDSETSQEDTTITQKENQPNTHQNTQNTRNQMTAPATLENISNNTTDSLEQPPTSTQHKWHIVTHNTRGFNNPLKKALWEKYCTNNK</sequence>
<feature type="compositionally biased region" description="Low complexity" evidence="1">
    <location>
        <begin position="17"/>
        <end position="33"/>
    </location>
</feature>
<keyword evidence="3" id="KW-1185">Reference proteome</keyword>
<comment type="caution">
    <text evidence="2">The sequence shown here is derived from an EMBL/GenBank/DDBJ whole genome shotgun (WGS) entry which is preliminary data.</text>
</comment>
<feature type="region of interest" description="Disordered" evidence="1">
    <location>
        <begin position="1"/>
        <end position="57"/>
    </location>
</feature>
<proteinExistence type="predicted"/>
<reference evidence="2" key="1">
    <citation type="submission" date="2021-06" db="EMBL/GenBank/DDBJ databases">
        <authorList>
            <person name="Kallberg Y."/>
            <person name="Tangrot J."/>
            <person name="Rosling A."/>
        </authorList>
    </citation>
    <scope>NUCLEOTIDE SEQUENCE</scope>
    <source>
        <strain evidence="2">CL551</strain>
    </source>
</reference>
<name>A0A9N9JMM5_9GLOM</name>
<evidence type="ECO:0000313" key="3">
    <source>
        <dbReference type="Proteomes" id="UP000789342"/>
    </source>
</evidence>
<protein>
    <submittedName>
        <fullName evidence="2">10029_t:CDS:1</fullName>
    </submittedName>
</protein>
<feature type="compositionally biased region" description="Polar residues" evidence="1">
    <location>
        <begin position="39"/>
        <end position="57"/>
    </location>
</feature>
<dbReference type="EMBL" id="CAJVPV010058486">
    <property type="protein sequence ID" value="CAG8787916.1"/>
    <property type="molecule type" value="Genomic_DNA"/>
</dbReference>
<accession>A0A9N9JMM5</accession>
<evidence type="ECO:0000256" key="1">
    <source>
        <dbReference type="SAM" id="MobiDB-lite"/>
    </source>
</evidence>
<feature type="non-terminal residue" evidence="2">
    <location>
        <position position="1"/>
    </location>
</feature>
<dbReference type="AlphaFoldDB" id="A0A9N9JMM5"/>
<organism evidence="2 3">
    <name type="scientific">Acaulospora morrowiae</name>
    <dbReference type="NCBI Taxonomy" id="94023"/>
    <lineage>
        <taxon>Eukaryota</taxon>
        <taxon>Fungi</taxon>
        <taxon>Fungi incertae sedis</taxon>
        <taxon>Mucoromycota</taxon>
        <taxon>Glomeromycotina</taxon>
        <taxon>Glomeromycetes</taxon>
        <taxon>Diversisporales</taxon>
        <taxon>Acaulosporaceae</taxon>
        <taxon>Acaulospora</taxon>
    </lineage>
</organism>
<gene>
    <name evidence="2" type="ORF">AMORRO_LOCUS17889</name>
</gene>